<evidence type="ECO:0008006" key="5">
    <source>
        <dbReference type="Google" id="ProtNLM"/>
    </source>
</evidence>
<sequence>MYVLIFWYWFPIHLELASCSLRTRIAWCRVTEEYDTPHPTIKQSELLPYANKWSVIPFVPQQGTKYTKESCSDNAELSPSSHNKQTGMTAHALTIS</sequence>
<proteinExistence type="predicted"/>
<feature type="signal peptide" evidence="2">
    <location>
        <begin position="1"/>
        <end position="19"/>
    </location>
</feature>
<protein>
    <recommendedName>
        <fullName evidence="5">Secreted protein</fullName>
    </recommendedName>
</protein>
<dbReference type="AlphaFoldDB" id="A0ABD3QY97"/>
<evidence type="ECO:0000256" key="1">
    <source>
        <dbReference type="SAM" id="MobiDB-lite"/>
    </source>
</evidence>
<name>A0ABD3QY97_9STRA</name>
<accession>A0ABD3QY97</accession>
<reference evidence="3 4" key="1">
    <citation type="submission" date="2024-10" db="EMBL/GenBank/DDBJ databases">
        <title>Updated reference genomes for cyclostephanoid diatoms.</title>
        <authorList>
            <person name="Roberts W.R."/>
            <person name="Alverson A.J."/>
        </authorList>
    </citation>
    <scope>NUCLEOTIDE SEQUENCE [LARGE SCALE GENOMIC DNA]</scope>
    <source>
        <strain evidence="3 4">AJA276-08</strain>
    </source>
</reference>
<dbReference type="EMBL" id="JALLAZ020000123">
    <property type="protein sequence ID" value="KAL3803100.1"/>
    <property type="molecule type" value="Genomic_DNA"/>
</dbReference>
<keyword evidence="2" id="KW-0732">Signal</keyword>
<dbReference type="Proteomes" id="UP001530315">
    <property type="component" value="Unassembled WGS sequence"/>
</dbReference>
<comment type="caution">
    <text evidence="3">The sequence shown here is derived from an EMBL/GenBank/DDBJ whole genome shotgun (WGS) entry which is preliminary data.</text>
</comment>
<feature type="chain" id="PRO_5044877533" description="Secreted protein" evidence="2">
    <location>
        <begin position="20"/>
        <end position="96"/>
    </location>
</feature>
<evidence type="ECO:0000313" key="4">
    <source>
        <dbReference type="Proteomes" id="UP001530315"/>
    </source>
</evidence>
<evidence type="ECO:0000256" key="2">
    <source>
        <dbReference type="SAM" id="SignalP"/>
    </source>
</evidence>
<evidence type="ECO:0000313" key="3">
    <source>
        <dbReference type="EMBL" id="KAL3803100.1"/>
    </source>
</evidence>
<organism evidence="3 4">
    <name type="scientific">Stephanodiscus triporus</name>
    <dbReference type="NCBI Taxonomy" id="2934178"/>
    <lineage>
        <taxon>Eukaryota</taxon>
        <taxon>Sar</taxon>
        <taxon>Stramenopiles</taxon>
        <taxon>Ochrophyta</taxon>
        <taxon>Bacillariophyta</taxon>
        <taxon>Coscinodiscophyceae</taxon>
        <taxon>Thalassiosirophycidae</taxon>
        <taxon>Stephanodiscales</taxon>
        <taxon>Stephanodiscaceae</taxon>
        <taxon>Stephanodiscus</taxon>
    </lineage>
</organism>
<feature type="region of interest" description="Disordered" evidence="1">
    <location>
        <begin position="70"/>
        <end position="96"/>
    </location>
</feature>
<gene>
    <name evidence="3" type="ORF">ACHAW5_001964</name>
</gene>
<keyword evidence="4" id="KW-1185">Reference proteome</keyword>
<feature type="compositionally biased region" description="Polar residues" evidence="1">
    <location>
        <begin position="72"/>
        <end position="88"/>
    </location>
</feature>